<dbReference type="EMBL" id="BAAAQN010000011">
    <property type="protein sequence ID" value="GAA2025559.1"/>
    <property type="molecule type" value="Genomic_DNA"/>
</dbReference>
<keyword evidence="3" id="KW-1185">Reference proteome</keyword>
<dbReference type="RefSeq" id="WP_344665672.1">
    <property type="nucleotide sequence ID" value="NZ_BAAAQN010000011.1"/>
</dbReference>
<accession>A0ABP5FH09</accession>
<evidence type="ECO:0000256" key="1">
    <source>
        <dbReference type="SAM" id="MobiDB-lite"/>
    </source>
</evidence>
<comment type="caution">
    <text evidence="2">The sequence shown here is derived from an EMBL/GenBank/DDBJ whole genome shotgun (WGS) entry which is preliminary data.</text>
</comment>
<name>A0ABP5FH09_9ACTN</name>
<reference evidence="3" key="1">
    <citation type="journal article" date="2019" name="Int. J. Syst. Evol. Microbiol.">
        <title>The Global Catalogue of Microorganisms (GCM) 10K type strain sequencing project: providing services to taxonomists for standard genome sequencing and annotation.</title>
        <authorList>
            <consortium name="The Broad Institute Genomics Platform"/>
            <consortium name="The Broad Institute Genome Sequencing Center for Infectious Disease"/>
            <person name="Wu L."/>
            <person name="Ma J."/>
        </authorList>
    </citation>
    <scope>NUCLEOTIDE SEQUENCE [LARGE SCALE GENOMIC DNA]</scope>
    <source>
        <strain evidence="3">JCM 16014</strain>
    </source>
</reference>
<proteinExistence type="predicted"/>
<evidence type="ECO:0000313" key="2">
    <source>
        <dbReference type="EMBL" id="GAA2025559.1"/>
    </source>
</evidence>
<feature type="region of interest" description="Disordered" evidence="1">
    <location>
        <begin position="185"/>
        <end position="216"/>
    </location>
</feature>
<protein>
    <submittedName>
        <fullName evidence="2">Uncharacterized protein</fullName>
    </submittedName>
</protein>
<sequence>MALSDWLQSISLLAVAGALIITVRQAREMASQTRSMSKSLEQSSYRRLIAANTSQRSVYLKDDPDLLAWHLGSRGYPEGNYEQNKQTLWLLVRLDQHEENYLENLRGMFPDGVWAPWVEVMRADFAVPEFPAVWSNARRFFSPQFITFIDDLVQGLHPLPVESAERSQHVAIPRPAPAALVAGEIAGAEKGEGAGEATTEVEQRDVAAEGDQAELA</sequence>
<gene>
    <name evidence="2" type="ORF">GCM10009839_24650</name>
</gene>
<organism evidence="2 3">
    <name type="scientific">Catenulispora yoronensis</name>
    <dbReference type="NCBI Taxonomy" id="450799"/>
    <lineage>
        <taxon>Bacteria</taxon>
        <taxon>Bacillati</taxon>
        <taxon>Actinomycetota</taxon>
        <taxon>Actinomycetes</taxon>
        <taxon>Catenulisporales</taxon>
        <taxon>Catenulisporaceae</taxon>
        <taxon>Catenulispora</taxon>
    </lineage>
</organism>
<dbReference type="Proteomes" id="UP001500751">
    <property type="component" value="Unassembled WGS sequence"/>
</dbReference>
<evidence type="ECO:0000313" key="3">
    <source>
        <dbReference type="Proteomes" id="UP001500751"/>
    </source>
</evidence>